<evidence type="ECO:0000313" key="2">
    <source>
        <dbReference type="EMBL" id="GLW95524.1"/>
    </source>
</evidence>
<gene>
    <name evidence="2" type="ORF">Aglo03_63400</name>
</gene>
<organism evidence="2 3">
    <name type="scientific">Actinokineospora globicatena</name>
    <dbReference type="NCBI Taxonomy" id="103729"/>
    <lineage>
        <taxon>Bacteria</taxon>
        <taxon>Bacillati</taxon>
        <taxon>Actinomycetota</taxon>
        <taxon>Actinomycetes</taxon>
        <taxon>Pseudonocardiales</taxon>
        <taxon>Pseudonocardiaceae</taxon>
        <taxon>Actinokineospora</taxon>
    </lineage>
</organism>
<reference evidence="2" key="1">
    <citation type="submission" date="2023-02" db="EMBL/GenBank/DDBJ databases">
        <title>Actinokineospora globicatena NBRC 15670.</title>
        <authorList>
            <person name="Ichikawa N."/>
            <person name="Sato H."/>
            <person name="Tonouchi N."/>
        </authorList>
    </citation>
    <scope>NUCLEOTIDE SEQUENCE</scope>
    <source>
        <strain evidence="2">NBRC 15670</strain>
    </source>
</reference>
<evidence type="ECO:0000256" key="1">
    <source>
        <dbReference type="SAM" id="SignalP"/>
    </source>
</evidence>
<proteinExistence type="predicted"/>
<feature type="chain" id="PRO_5040718655" description="Small secreted protein" evidence="1">
    <location>
        <begin position="24"/>
        <end position="212"/>
    </location>
</feature>
<comment type="caution">
    <text evidence="2">The sequence shown here is derived from an EMBL/GenBank/DDBJ whole genome shotgun (WGS) entry which is preliminary data.</text>
</comment>
<dbReference type="Proteomes" id="UP001165042">
    <property type="component" value="Unassembled WGS sequence"/>
</dbReference>
<sequence length="212" mass="20750">MARRLVAITAAAAALTISLTGCGGSDTAGGGSSSGAAATTTTATSEAAGGDATAWAEKVCAAVAPQVTALAAQPQIDQSDPVKAQASLVDYLDKFSGALDKMISSFSDAGDPPVADGKALVAKATGALEEAKTAVETAKTNLAAASPSDPAAFQAAFVKVGEDLQALSKLEDPTKGLRGSAALDKAFKEAPSCKKLDLGESASGTASSTPTS</sequence>
<dbReference type="RefSeq" id="WP_285613298.1">
    <property type="nucleotide sequence ID" value="NZ_BSSD01000014.1"/>
</dbReference>
<keyword evidence="3" id="KW-1185">Reference proteome</keyword>
<dbReference type="EMBL" id="BSSD01000014">
    <property type="protein sequence ID" value="GLW95524.1"/>
    <property type="molecule type" value="Genomic_DNA"/>
</dbReference>
<dbReference type="AlphaFoldDB" id="A0A9W6VD05"/>
<accession>A0A9W6VD05</accession>
<evidence type="ECO:0008006" key="4">
    <source>
        <dbReference type="Google" id="ProtNLM"/>
    </source>
</evidence>
<name>A0A9W6VD05_9PSEU</name>
<evidence type="ECO:0000313" key="3">
    <source>
        <dbReference type="Proteomes" id="UP001165042"/>
    </source>
</evidence>
<dbReference type="PROSITE" id="PS51257">
    <property type="entry name" value="PROKAR_LIPOPROTEIN"/>
    <property type="match status" value="1"/>
</dbReference>
<protein>
    <recommendedName>
        <fullName evidence="4">Small secreted protein</fullName>
    </recommendedName>
</protein>
<keyword evidence="1" id="KW-0732">Signal</keyword>
<feature type="signal peptide" evidence="1">
    <location>
        <begin position="1"/>
        <end position="23"/>
    </location>
</feature>